<dbReference type="InterPro" id="IPR039207">
    <property type="entry name" value="MMTAG2-like"/>
</dbReference>
<dbReference type="InterPro" id="IPR019315">
    <property type="entry name" value="MMTA2_N"/>
</dbReference>
<evidence type="ECO:0000313" key="3">
    <source>
        <dbReference type="Proteomes" id="UP000001357"/>
    </source>
</evidence>
<dbReference type="RefSeq" id="XP_001742137.1">
    <property type="nucleotide sequence ID" value="XM_001742085.1"/>
</dbReference>
<dbReference type="InParanoid" id="A9UP84"/>
<sequence>MAGIRHHSREGNRGGQGLFKWDDIKTERYADYEQYLGHSVMAPIGRWQQNRDLTWFNKNKKGASEQEISASERQARERRRIERELVKQQEQDLLAEALGLGPAVRRTPGTSSVTKQDLAEVLGTTKKEGESESAFSSADRVAGLGYSGAHAEPHWRIVEHAVAVEAQLQVNLFPTPILSPLVSVTLVDPSHKMHIATAKNTRRRRSTKRRRKSTRITVEMRLQVLHATGCMTTTVMNDVMNDVLNDVMDDVLNDVMIVTMRVAQNGKAMVAIRKGEAMAVIRTAMGVVMLIATKAEVAPEKLPIVGMNIIIAAAMTVAAQAPLRGPQHPRPAARKHATIVAAPVPSHDHESGVGLVISTCSDSGA</sequence>
<proteinExistence type="predicted"/>
<accession>A9UP84</accession>
<organism evidence="2 3">
    <name type="scientific">Monosiga brevicollis</name>
    <name type="common">Choanoflagellate</name>
    <dbReference type="NCBI Taxonomy" id="81824"/>
    <lineage>
        <taxon>Eukaryota</taxon>
        <taxon>Choanoflagellata</taxon>
        <taxon>Craspedida</taxon>
        <taxon>Salpingoecidae</taxon>
        <taxon>Monosiga</taxon>
    </lineage>
</organism>
<dbReference type="EMBL" id="CH991543">
    <property type="protein sequence ID" value="EDQ92375.1"/>
    <property type="molecule type" value="Genomic_DNA"/>
</dbReference>
<feature type="domain" description="Multiple myeloma tumor-associated protein 2-like N-terminal" evidence="1">
    <location>
        <begin position="11"/>
        <end position="99"/>
    </location>
</feature>
<dbReference type="eggNOG" id="KOG4520">
    <property type="taxonomic scope" value="Eukaryota"/>
</dbReference>
<gene>
    <name evidence="2" type="ORF">MONBRDRAFT_4886</name>
</gene>
<dbReference type="GeneID" id="5887880"/>
<dbReference type="Pfam" id="PF10159">
    <property type="entry name" value="MMtag"/>
    <property type="match status" value="1"/>
</dbReference>
<evidence type="ECO:0000313" key="2">
    <source>
        <dbReference type="EMBL" id="EDQ92375.1"/>
    </source>
</evidence>
<dbReference type="PANTHER" id="PTHR14580">
    <property type="entry name" value="MULTIPLE MYELOMA TUMOR-ASSOCIATED PROTEIN 2 FAMILY MEMBER"/>
    <property type="match status" value="1"/>
</dbReference>
<dbReference type="AlphaFoldDB" id="A9UP84"/>
<dbReference type="Proteomes" id="UP000001357">
    <property type="component" value="Unassembled WGS sequence"/>
</dbReference>
<dbReference type="PANTHER" id="PTHR14580:SF0">
    <property type="entry name" value="MULTIPLE MYELOMA TUMOR-ASSOCIATED PROTEIN 2"/>
    <property type="match status" value="1"/>
</dbReference>
<evidence type="ECO:0000259" key="1">
    <source>
        <dbReference type="Pfam" id="PF10159"/>
    </source>
</evidence>
<name>A9UP84_MONBE</name>
<protein>
    <recommendedName>
        <fullName evidence="1">Multiple myeloma tumor-associated protein 2-like N-terminal domain-containing protein</fullName>
    </recommendedName>
</protein>
<dbReference type="KEGG" id="mbr:MONBRDRAFT_4886"/>
<keyword evidence="3" id="KW-1185">Reference proteome</keyword>
<reference evidence="2 3" key="1">
    <citation type="journal article" date="2008" name="Nature">
        <title>The genome of the choanoflagellate Monosiga brevicollis and the origin of metazoans.</title>
        <authorList>
            <consortium name="JGI Sequencing"/>
            <person name="King N."/>
            <person name="Westbrook M.J."/>
            <person name="Young S.L."/>
            <person name="Kuo A."/>
            <person name="Abedin M."/>
            <person name="Chapman J."/>
            <person name="Fairclough S."/>
            <person name="Hellsten U."/>
            <person name="Isogai Y."/>
            <person name="Letunic I."/>
            <person name="Marr M."/>
            <person name="Pincus D."/>
            <person name="Putnam N."/>
            <person name="Rokas A."/>
            <person name="Wright K.J."/>
            <person name="Zuzow R."/>
            <person name="Dirks W."/>
            <person name="Good M."/>
            <person name="Goodstein D."/>
            <person name="Lemons D."/>
            <person name="Li W."/>
            <person name="Lyons J.B."/>
            <person name="Morris A."/>
            <person name="Nichols S."/>
            <person name="Richter D.J."/>
            <person name="Salamov A."/>
            <person name="Bork P."/>
            <person name="Lim W.A."/>
            <person name="Manning G."/>
            <person name="Miller W.T."/>
            <person name="McGinnis W."/>
            <person name="Shapiro H."/>
            <person name="Tjian R."/>
            <person name="Grigoriev I.V."/>
            <person name="Rokhsar D."/>
        </authorList>
    </citation>
    <scope>NUCLEOTIDE SEQUENCE [LARGE SCALE GENOMIC DNA]</scope>
    <source>
        <strain evidence="3">MX1 / ATCC 50154</strain>
    </source>
</reference>